<reference evidence="3 4" key="1">
    <citation type="submission" date="2023-11" db="EMBL/GenBank/DDBJ databases">
        <authorList>
            <person name="Okamura Y."/>
        </authorList>
    </citation>
    <scope>NUCLEOTIDE SEQUENCE [LARGE SCALE GENOMIC DNA]</scope>
</reference>
<evidence type="ECO:0000256" key="2">
    <source>
        <dbReference type="SAM" id="SignalP"/>
    </source>
</evidence>
<feature type="compositionally biased region" description="Basic residues" evidence="1">
    <location>
        <begin position="256"/>
        <end position="265"/>
    </location>
</feature>
<keyword evidence="2" id="KW-0732">Signal</keyword>
<evidence type="ECO:0000313" key="4">
    <source>
        <dbReference type="Proteomes" id="UP001497472"/>
    </source>
</evidence>
<feature type="compositionally biased region" description="Low complexity" evidence="1">
    <location>
        <begin position="295"/>
        <end position="370"/>
    </location>
</feature>
<dbReference type="AlphaFoldDB" id="A0AAV1JVD7"/>
<comment type="caution">
    <text evidence="3">The sequence shown here is derived from an EMBL/GenBank/DDBJ whole genome shotgun (WGS) entry which is preliminary data.</text>
</comment>
<proteinExistence type="predicted"/>
<feature type="compositionally biased region" description="Low complexity" evidence="1">
    <location>
        <begin position="127"/>
        <end position="140"/>
    </location>
</feature>
<keyword evidence="4" id="KW-1185">Reference proteome</keyword>
<feature type="signal peptide" evidence="2">
    <location>
        <begin position="1"/>
        <end position="17"/>
    </location>
</feature>
<feature type="chain" id="PRO_5043640003" evidence="2">
    <location>
        <begin position="18"/>
        <end position="433"/>
    </location>
</feature>
<protein>
    <submittedName>
        <fullName evidence="3">Uncharacterized protein</fullName>
    </submittedName>
</protein>
<gene>
    <name evidence="3" type="ORF">LNINA_LOCUS12272</name>
</gene>
<name>A0AAV1JVD7_9NEOP</name>
<feature type="compositionally biased region" description="Polar residues" evidence="1">
    <location>
        <begin position="98"/>
        <end position="113"/>
    </location>
</feature>
<dbReference type="Proteomes" id="UP001497472">
    <property type="component" value="Unassembled WGS sequence"/>
</dbReference>
<accession>A0AAV1JVD7</accession>
<evidence type="ECO:0000313" key="3">
    <source>
        <dbReference type="EMBL" id="CAK1553262.1"/>
    </source>
</evidence>
<evidence type="ECO:0000256" key="1">
    <source>
        <dbReference type="SAM" id="MobiDB-lite"/>
    </source>
</evidence>
<feature type="compositionally biased region" description="Low complexity" evidence="1">
    <location>
        <begin position="68"/>
        <end position="84"/>
    </location>
</feature>
<organism evidence="3 4">
    <name type="scientific">Leptosia nina</name>
    <dbReference type="NCBI Taxonomy" id="320188"/>
    <lineage>
        <taxon>Eukaryota</taxon>
        <taxon>Metazoa</taxon>
        <taxon>Ecdysozoa</taxon>
        <taxon>Arthropoda</taxon>
        <taxon>Hexapoda</taxon>
        <taxon>Insecta</taxon>
        <taxon>Pterygota</taxon>
        <taxon>Neoptera</taxon>
        <taxon>Endopterygota</taxon>
        <taxon>Lepidoptera</taxon>
        <taxon>Glossata</taxon>
        <taxon>Ditrysia</taxon>
        <taxon>Papilionoidea</taxon>
        <taxon>Pieridae</taxon>
        <taxon>Pierinae</taxon>
        <taxon>Leptosia</taxon>
    </lineage>
</organism>
<sequence length="433" mass="46424">MVPAFVFCVLSILHAQAAPQDPALGYELPVPDDDVEYEVVTAKAMDRFGHPMYTVNMIPIEYGVNEGYSSSESQTQGSSFSGEQAESYRSGESGYDVFSQNSGESNSGATSGSEYLASYSPERSYVRSSQSNANSQSARASSEKRYTSVNVAPKPHPFLPQPQYYHQSHPLVPPPGYPISPSPGYPPYPGYNPYYPGKQPLPFFPPPNKYPIHPIPSPVPHGHKHPISHKPIPFVPLIEELPSAQVPLIQTAPVNKNHKSHKPHGRNTLPIEILPVGPQANPIHHGFNPIHPGSQPGKNPLGQPGNNPNGQPGSQQGNYQGNKNGYQGSNSNTQTGSSSSSSVQSSQPGNNPNGQPGNQPGSNPGNNAGSNGVGGRPCGPIGHHHSSDSTDVTVIEPIFPGTKPGHPAKGRLCICFSSYFEIPSVMRDKFRFH</sequence>
<feature type="region of interest" description="Disordered" evidence="1">
    <location>
        <begin position="68"/>
        <end position="146"/>
    </location>
</feature>
<dbReference type="EMBL" id="CAVLEF010000215">
    <property type="protein sequence ID" value="CAK1553262.1"/>
    <property type="molecule type" value="Genomic_DNA"/>
</dbReference>
<feature type="region of interest" description="Disordered" evidence="1">
    <location>
        <begin position="254"/>
        <end position="389"/>
    </location>
</feature>